<proteinExistence type="predicted"/>
<evidence type="ECO:0000313" key="2">
    <source>
        <dbReference type="Proteomes" id="UP001164929"/>
    </source>
</evidence>
<comment type="caution">
    <text evidence="1">The sequence shown here is derived from an EMBL/GenBank/DDBJ whole genome shotgun (WGS) entry which is preliminary data.</text>
</comment>
<dbReference type="AlphaFoldDB" id="A0AAD6RU52"/>
<reference evidence="1 2" key="1">
    <citation type="journal article" date="2023" name="Mol. Ecol. Resour.">
        <title>Chromosome-level genome assembly of a triploid poplar Populus alba 'Berolinensis'.</title>
        <authorList>
            <person name="Chen S."/>
            <person name="Yu Y."/>
            <person name="Wang X."/>
            <person name="Wang S."/>
            <person name="Zhang T."/>
            <person name="Zhou Y."/>
            <person name="He R."/>
            <person name="Meng N."/>
            <person name="Wang Y."/>
            <person name="Liu W."/>
            <person name="Liu Z."/>
            <person name="Liu J."/>
            <person name="Guo Q."/>
            <person name="Huang H."/>
            <person name="Sederoff R.R."/>
            <person name="Wang G."/>
            <person name="Qu G."/>
            <person name="Chen S."/>
        </authorList>
    </citation>
    <scope>NUCLEOTIDE SEQUENCE [LARGE SCALE GENOMIC DNA]</scope>
    <source>
        <strain evidence="1">SC-2020</strain>
    </source>
</reference>
<accession>A0AAD6RU52</accession>
<dbReference type="EMBL" id="JAQIZT010000001">
    <property type="protein sequence ID" value="KAJ7015208.1"/>
    <property type="molecule type" value="Genomic_DNA"/>
</dbReference>
<evidence type="ECO:0000313" key="1">
    <source>
        <dbReference type="EMBL" id="KAJ7015208.1"/>
    </source>
</evidence>
<keyword evidence="2" id="KW-1185">Reference proteome</keyword>
<gene>
    <name evidence="1" type="ORF">NC653_004502</name>
</gene>
<organism evidence="1 2">
    <name type="scientific">Populus alba x Populus x berolinensis</name>
    <dbReference type="NCBI Taxonomy" id="444605"/>
    <lineage>
        <taxon>Eukaryota</taxon>
        <taxon>Viridiplantae</taxon>
        <taxon>Streptophyta</taxon>
        <taxon>Embryophyta</taxon>
        <taxon>Tracheophyta</taxon>
        <taxon>Spermatophyta</taxon>
        <taxon>Magnoliopsida</taxon>
        <taxon>eudicotyledons</taxon>
        <taxon>Gunneridae</taxon>
        <taxon>Pentapetalae</taxon>
        <taxon>rosids</taxon>
        <taxon>fabids</taxon>
        <taxon>Malpighiales</taxon>
        <taxon>Salicaceae</taxon>
        <taxon>Saliceae</taxon>
        <taxon>Populus</taxon>
    </lineage>
</organism>
<sequence length="59" mass="6618">MHTCDHMRPKLTSGLTLHVTYPYELLSKLGCLLYSVRDSNASLFNASVVASDKVFTHTF</sequence>
<protein>
    <submittedName>
        <fullName evidence="1">Uncharacterized protein</fullName>
    </submittedName>
</protein>
<dbReference type="Proteomes" id="UP001164929">
    <property type="component" value="Chromosome 1"/>
</dbReference>
<name>A0AAD6RU52_9ROSI</name>